<evidence type="ECO:0000313" key="3">
    <source>
        <dbReference type="Proteomes" id="UP000236910"/>
    </source>
</evidence>
<reference evidence="2 3" key="1">
    <citation type="submission" date="2018-01" db="EMBL/GenBank/DDBJ databases">
        <title>Metagenomic assembled genomes from two thermal pools in the Uzon Caldera, Kamchatka, Russia.</title>
        <authorList>
            <person name="Wilkins L."/>
            <person name="Ettinger C."/>
        </authorList>
    </citation>
    <scope>NUCLEOTIDE SEQUENCE [LARGE SCALE GENOMIC DNA]</scope>
    <source>
        <strain evidence="2">ARK-10</strain>
    </source>
</reference>
<dbReference type="InterPro" id="IPR013422">
    <property type="entry name" value="CRISPR-assoc_prot_Cas5_N"/>
</dbReference>
<evidence type="ECO:0000313" key="2">
    <source>
        <dbReference type="EMBL" id="PMP83155.1"/>
    </source>
</evidence>
<organism evidence="2 3">
    <name type="scientific">Caldisericum exile</name>
    <dbReference type="NCBI Taxonomy" id="693075"/>
    <lineage>
        <taxon>Bacteria</taxon>
        <taxon>Pseudomonadati</taxon>
        <taxon>Caldisericota/Cryosericota group</taxon>
        <taxon>Caldisericota</taxon>
        <taxon>Caldisericia</taxon>
        <taxon>Caldisericales</taxon>
        <taxon>Caldisericaceae</taxon>
        <taxon>Caldisericum</taxon>
    </lineage>
</organism>
<dbReference type="EMBL" id="PNIX01000133">
    <property type="protein sequence ID" value="PMP83155.1"/>
    <property type="molecule type" value="Genomic_DNA"/>
</dbReference>
<dbReference type="InterPro" id="IPR021124">
    <property type="entry name" value="CRISPR-assoc_prot_Cas5"/>
</dbReference>
<gene>
    <name evidence="2" type="primary">cas5b</name>
    <name evidence="2" type="ORF">C0175_02340</name>
</gene>
<dbReference type="Pfam" id="PF09704">
    <property type="entry name" value="Cas_Cas5d"/>
    <property type="match status" value="1"/>
</dbReference>
<evidence type="ECO:0000256" key="1">
    <source>
        <dbReference type="ARBA" id="ARBA00023118"/>
    </source>
</evidence>
<dbReference type="AlphaFoldDB" id="A0A2J6X7V6"/>
<dbReference type="Proteomes" id="UP000236910">
    <property type="component" value="Unassembled WGS sequence"/>
</dbReference>
<comment type="caution">
    <text evidence="2">The sequence shown here is derived from an EMBL/GenBank/DDBJ whole genome shotgun (WGS) entry which is preliminary data.</text>
</comment>
<name>A0A2J6X7V6_9BACT</name>
<dbReference type="GO" id="GO:0051607">
    <property type="term" value="P:defense response to virus"/>
    <property type="evidence" value="ECO:0007669"/>
    <property type="project" value="UniProtKB-KW"/>
</dbReference>
<protein>
    <submittedName>
        <fullName evidence="2">Type I-B CRISPR-associated protein Cas5</fullName>
    </submittedName>
</protein>
<dbReference type="InterPro" id="IPR013421">
    <property type="entry name" value="CRISPR-assoc_prot_Cas5_HALMA"/>
</dbReference>
<dbReference type="NCBIfam" id="TIGR02592">
    <property type="entry name" value="cas_Cas5h"/>
    <property type="match status" value="1"/>
</dbReference>
<sequence length="232" mass="26797">MEKISVCEVSSRFGVFRKPYTTTSSLTYDFPPRTAIIGMIAAVLGWGNDDQNHYISFFKEFRVAVKILKPIQKKSTTFKNLNTKQNAPSPNILTLTEMIYNPSYKLYISWQESELSSLKNKIINKESFYTPYLGTASNIAKIEYIGDFPVEWVKPQTEVIVSSVVPKIDNLIFKPMDDQKYIFDTLPYEIDEKRNFVSNRDYIYNPNLGGIKVVVNDEKTVFKVNDDFLVFM</sequence>
<accession>A0A2J6X7V6</accession>
<dbReference type="GO" id="GO:0043571">
    <property type="term" value="P:maintenance of CRISPR repeat elements"/>
    <property type="evidence" value="ECO:0007669"/>
    <property type="project" value="InterPro"/>
</dbReference>
<dbReference type="NCBIfam" id="TIGR02593">
    <property type="entry name" value="CRISPR_cas5"/>
    <property type="match status" value="1"/>
</dbReference>
<keyword evidence="1" id="KW-0051">Antiviral defense</keyword>
<proteinExistence type="predicted"/>
<dbReference type="Gene3D" id="3.30.70.2660">
    <property type="match status" value="1"/>
</dbReference>